<dbReference type="FunCoup" id="A0A067PQ92">
    <property type="interactions" value="103"/>
</dbReference>
<organism evidence="7 8">
    <name type="scientific">Jaapia argillacea MUCL 33604</name>
    <dbReference type="NCBI Taxonomy" id="933084"/>
    <lineage>
        <taxon>Eukaryota</taxon>
        <taxon>Fungi</taxon>
        <taxon>Dikarya</taxon>
        <taxon>Basidiomycota</taxon>
        <taxon>Agaricomycotina</taxon>
        <taxon>Agaricomycetes</taxon>
        <taxon>Agaricomycetidae</taxon>
        <taxon>Jaapiales</taxon>
        <taxon>Jaapiaceae</taxon>
        <taxon>Jaapia</taxon>
    </lineage>
</organism>
<feature type="transmembrane region" description="Helical" evidence="6">
    <location>
        <begin position="24"/>
        <end position="44"/>
    </location>
</feature>
<reference evidence="8" key="1">
    <citation type="journal article" date="2014" name="Proc. Natl. Acad. Sci. U.S.A.">
        <title>Extensive sampling of basidiomycete genomes demonstrates inadequacy of the white-rot/brown-rot paradigm for wood decay fungi.</title>
        <authorList>
            <person name="Riley R."/>
            <person name="Salamov A.A."/>
            <person name="Brown D.W."/>
            <person name="Nagy L.G."/>
            <person name="Floudas D."/>
            <person name="Held B.W."/>
            <person name="Levasseur A."/>
            <person name="Lombard V."/>
            <person name="Morin E."/>
            <person name="Otillar R."/>
            <person name="Lindquist E.A."/>
            <person name="Sun H."/>
            <person name="LaButti K.M."/>
            <person name="Schmutz J."/>
            <person name="Jabbour D."/>
            <person name="Luo H."/>
            <person name="Baker S.E."/>
            <person name="Pisabarro A.G."/>
            <person name="Walton J.D."/>
            <person name="Blanchette R.A."/>
            <person name="Henrissat B."/>
            <person name="Martin F."/>
            <person name="Cullen D."/>
            <person name="Hibbett D.S."/>
            <person name="Grigoriev I.V."/>
        </authorList>
    </citation>
    <scope>NUCLEOTIDE SEQUENCE [LARGE SCALE GENOMIC DNA]</scope>
    <source>
        <strain evidence="8">MUCL 33604</strain>
    </source>
</reference>
<keyword evidence="4 6" id="KW-1133">Transmembrane helix</keyword>
<evidence type="ECO:0000313" key="8">
    <source>
        <dbReference type="Proteomes" id="UP000027265"/>
    </source>
</evidence>
<dbReference type="InParanoid" id="A0A067PQ92"/>
<dbReference type="InterPro" id="IPR001425">
    <property type="entry name" value="Arc/bac/fun_rhodopsins"/>
</dbReference>
<evidence type="ECO:0000256" key="1">
    <source>
        <dbReference type="ARBA" id="ARBA00004141"/>
    </source>
</evidence>
<evidence type="ECO:0000256" key="4">
    <source>
        <dbReference type="ARBA" id="ARBA00022989"/>
    </source>
</evidence>
<gene>
    <name evidence="7" type="ORF">JAAARDRAFT_131129</name>
</gene>
<feature type="transmembrane region" description="Helical" evidence="6">
    <location>
        <begin position="125"/>
        <end position="145"/>
    </location>
</feature>
<dbReference type="Pfam" id="PF01036">
    <property type="entry name" value="Bac_rhodopsin"/>
    <property type="match status" value="1"/>
</dbReference>
<comment type="subcellular location">
    <subcellularLocation>
        <location evidence="1">Membrane</location>
        <topology evidence="1">Multi-pass membrane protein</topology>
    </subcellularLocation>
</comment>
<dbReference type="PANTHER" id="PTHR28286">
    <property type="match status" value="1"/>
</dbReference>
<evidence type="ECO:0008006" key="9">
    <source>
        <dbReference type="Google" id="ProtNLM"/>
    </source>
</evidence>
<comment type="similarity">
    <text evidence="2">Belongs to the archaeal/bacterial/fungal opsin family.</text>
</comment>
<evidence type="ECO:0000256" key="2">
    <source>
        <dbReference type="ARBA" id="ARBA00008130"/>
    </source>
</evidence>
<dbReference type="OrthoDB" id="536545at2759"/>
<dbReference type="SUPFAM" id="SSF81321">
    <property type="entry name" value="Family A G protein-coupled receptor-like"/>
    <property type="match status" value="1"/>
</dbReference>
<dbReference type="AlphaFoldDB" id="A0A067PQ92"/>
<feature type="transmembrane region" description="Helical" evidence="6">
    <location>
        <begin position="220"/>
        <end position="237"/>
    </location>
</feature>
<keyword evidence="8" id="KW-1185">Reference proteome</keyword>
<dbReference type="GO" id="GO:0005783">
    <property type="term" value="C:endoplasmic reticulum"/>
    <property type="evidence" value="ECO:0007669"/>
    <property type="project" value="TreeGrafter"/>
</dbReference>
<sequence>MAGGSLGVNPPNANIHITQHTSDWLWAVFAIFLLTDLIFIFWSLRRPRGQRLFHQIPIIILTVGAIAYYSMASDLGATPVQVEWARAGRFGTRQIWFVRYIQWFINAPLLLLLLFLASGLAPGDIAVAMFMIDVTVIMGLVGALTPTRYKWGYFVFGVASLIYVWWAFLGHGRTSNFSAGAPVRTNFLAGSSFLSFIFLLYPVAWALSEGSNRIGPTGEMIWYGILDLCAAPLFLLFHTWRLRNVEYNTFGLSSGKPTDYGRVSGDTMRGSGGGVTGATGPGVGGHGVGNTGVGGANVGTANGVGAPGGAARV</sequence>
<dbReference type="PRINTS" id="PR00251">
    <property type="entry name" value="BACTRLOPSIN"/>
</dbReference>
<accession>A0A067PQ92</accession>
<dbReference type="EMBL" id="KL197720">
    <property type="protein sequence ID" value="KDQ56983.1"/>
    <property type="molecule type" value="Genomic_DNA"/>
</dbReference>
<dbReference type="PANTHER" id="PTHR28286:SF1">
    <property type="entry name" value="30 KDA HEAT SHOCK PROTEIN-RELATED"/>
    <property type="match status" value="1"/>
</dbReference>
<dbReference type="GO" id="GO:0005886">
    <property type="term" value="C:plasma membrane"/>
    <property type="evidence" value="ECO:0007669"/>
    <property type="project" value="TreeGrafter"/>
</dbReference>
<evidence type="ECO:0000256" key="6">
    <source>
        <dbReference type="SAM" id="Phobius"/>
    </source>
</evidence>
<feature type="transmembrane region" description="Helical" evidence="6">
    <location>
        <begin position="151"/>
        <end position="168"/>
    </location>
</feature>
<feature type="transmembrane region" description="Helical" evidence="6">
    <location>
        <begin position="188"/>
        <end position="208"/>
    </location>
</feature>
<proteinExistence type="inferred from homology"/>
<dbReference type="FunFam" id="1.20.1070.10:FF:000160">
    <property type="entry name" value="Related to Opsin-1"/>
    <property type="match status" value="1"/>
</dbReference>
<name>A0A067PQ92_9AGAM</name>
<feature type="transmembrane region" description="Helical" evidence="6">
    <location>
        <begin position="97"/>
        <end position="118"/>
    </location>
</feature>
<evidence type="ECO:0000313" key="7">
    <source>
        <dbReference type="EMBL" id="KDQ56983.1"/>
    </source>
</evidence>
<dbReference type="SMART" id="SM01021">
    <property type="entry name" value="Bac_rhodopsin"/>
    <property type="match status" value="1"/>
</dbReference>
<dbReference type="HOGENOM" id="CLU_054785_2_1_1"/>
<dbReference type="Gene3D" id="1.20.1070.10">
    <property type="entry name" value="Rhodopsin 7-helix transmembrane proteins"/>
    <property type="match status" value="1"/>
</dbReference>
<keyword evidence="3 6" id="KW-0812">Transmembrane</keyword>
<dbReference type="Proteomes" id="UP000027265">
    <property type="component" value="Unassembled WGS sequence"/>
</dbReference>
<dbReference type="InterPro" id="IPR043476">
    <property type="entry name" value="Yro2-like_7TM"/>
</dbReference>
<keyword evidence="5 6" id="KW-0472">Membrane</keyword>
<evidence type="ECO:0000256" key="3">
    <source>
        <dbReference type="ARBA" id="ARBA00022692"/>
    </source>
</evidence>
<evidence type="ECO:0000256" key="5">
    <source>
        <dbReference type="ARBA" id="ARBA00023136"/>
    </source>
</evidence>
<protein>
    <recommendedName>
        <fullName evidence="9">Family A G protein-coupled receptor-like protein</fullName>
    </recommendedName>
</protein>
<dbReference type="CDD" id="cd15239">
    <property type="entry name" value="7tm_YRO2_fungal-like"/>
    <property type="match status" value="1"/>
</dbReference>